<protein>
    <recommendedName>
        <fullName evidence="2">L1 transposable element RRM domain-containing protein</fullName>
    </recommendedName>
</protein>
<name>A0A8C6T262_9GOBI</name>
<keyword evidence="4" id="KW-1185">Reference proteome</keyword>
<feature type="coiled-coil region" evidence="1">
    <location>
        <begin position="7"/>
        <end position="34"/>
    </location>
</feature>
<keyword evidence="1" id="KW-0175">Coiled coil</keyword>
<dbReference type="Gene3D" id="1.20.5.170">
    <property type="match status" value="1"/>
</dbReference>
<evidence type="ECO:0000259" key="2">
    <source>
        <dbReference type="Pfam" id="PF02994"/>
    </source>
</evidence>
<dbReference type="Gene3D" id="3.30.70.1820">
    <property type="entry name" value="L1 transposable element, RRM domain"/>
    <property type="match status" value="1"/>
</dbReference>
<evidence type="ECO:0000313" key="4">
    <source>
        <dbReference type="Proteomes" id="UP000694523"/>
    </source>
</evidence>
<organism evidence="3 4">
    <name type="scientific">Neogobius melanostomus</name>
    <name type="common">round goby</name>
    <dbReference type="NCBI Taxonomy" id="47308"/>
    <lineage>
        <taxon>Eukaryota</taxon>
        <taxon>Metazoa</taxon>
        <taxon>Chordata</taxon>
        <taxon>Craniata</taxon>
        <taxon>Vertebrata</taxon>
        <taxon>Euteleostomi</taxon>
        <taxon>Actinopterygii</taxon>
        <taxon>Neopterygii</taxon>
        <taxon>Teleostei</taxon>
        <taxon>Neoteleostei</taxon>
        <taxon>Acanthomorphata</taxon>
        <taxon>Gobiaria</taxon>
        <taxon>Gobiiformes</taxon>
        <taxon>Gobioidei</taxon>
        <taxon>Gobiidae</taxon>
        <taxon>Benthophilinae</taxon>
        <taxon>Neogobiini</taxon>
        <taxon>Neogobius</taxon>
    </lineage>
</organism>
<reference evidence="3" key="1">
    <citation type="submission" date="2025-08" db="UniProtKB">
        <authorList>
            <consortium name="Ensembl"/>
        </authorList>
    </citation>
    <scope>IDENTIFICATION</scope>
</reference>
<dbReference type="Proteomes" id="UP000694523">
    <property type="component" value="Unplaced"/>
</dbReference>
<reference evidence="3" key="2">
    <citation type="submission" date="2025-09" db="UniProtKB">
        <authorList>
            <consortium name="Ensembl"/>
        </authorList>
    </citation>
    <scope>IDENTIFICATION</scope>
</reference>
<dbReference type="InterPro" id="IPR043636">
    <property type="entry name" value="L1_RRM_dom"/>
</dbReference>
<dbReference type="PANTHER" id="PTHR11505">
    <property type="entry name" value="L1 TRANSPOSABLE ELEMENT-RELATED"/>
    <property type="match status" value="1"/>
</dbReference>
<accession>A0A8C6T262</accession>
<proteinExistence type="predicted"/>
<feature type="domain" description="L1 transposable element RRM" evidence="2">
    <location>
        <begin position="65"/>
        <end position="158"/>
    </location>
</feature>
<evidence type="ECO:0000256" key="1">
    <source>
        <dbReference type="SAM" id="Coils"/>
    </source>
</evidence>
<dbReference type="Ensembl" id="ENSNMLT00000016526.1">
    <property type="protein sequence ID" value="ENSNMLP00000014705.1"/>
    <property type="gene ID" value="ENSNMLG00000009793.1"/>
</dbReference>
<dbReference type="Pfam" id="PF02994">
    <property type="entry name" value="Transposase_22"/>
    <property type="match status" value="1"/>
</dbReference>
<dbReference type="InterPro" id="IPR004244">
    <property type="entry name" value="Transposase_22"/>
</dbReference>
<evidence type="ECO:0000313" key="3">
    <source>
        <dbReference type="Ensembl" id="ENSNMLP00000014705.1"/>
    </source>
</evidence>
<dbReference type="AlphaFoldDB" id="A0A8C6T262"/>
<sequence>LDIKESMDSLRTEVANLGNRVSEAEERVSKLEDGQTNLADITGNLNGRVAQLEARVQYMENYSRRNNLRIKGIQENTEREGNVTDCVRDVLRCLFPNEEEVNDIVIERAHRVPTMRQRDRQDRQGPRHILVRFLRYGDREKVRIRARELREFHWKGMKVDFFPDFTKEVQDKRSKFTEIRHLCMKKGLRYTLQYPAVFWVTLDGTRQRFEDPAAAKRSIISYQQPDAGE</sequence>